<evidence type="ECO:0000313" key="1">
    <source>
        <dbReference type="EMBL" id="RNA08450.1"/>
    </source>
</evidence>
<keyword evidence="2" id="KW-1185">Reference proteome</keyword>
<comment type="caution">
    <text evidence="1">The sequence shown here is derived from an EMBL/GenBank/DDBJ whole genome shotgun (WGS) entry which is preliminary data.</text>
</comment>
<dbReference type="EMBL" id="REGN01006742">
    <property type="protein sequence ID" value="RNA08450.1"/>
    <property type="molecule type" value="Genomic_DNA"/>
</dbReference>
<reference evidence="1 2" key="1">
    <citation type="journal article" date="2018" name="Sci. Rep.">
        <title>Genomic signatures of local adaptation to the degree of environmental predictability in rotifers.</title>
        <authorList>
            <person name="Franch-Gras L."/>
            <person name="Hahn C."/>
            <person name="Garcia-Roger E.M."/>
            <person name="Carmona M.J."/>
            <person name="Serra M."/>
            <person name="Gomez A."/>
        </authorList>
    </citation>
    <scope>NUCLEOTIDE SEQUENCE [LARGE SCALE GENOMIC DNA]</scope>
    <source>
        <strain evidence="1">HYR1</strain>
    </source>
</reference>
<dbReference type="Proteomes" id="UP000276133">
    <property type="component" value="Unassembled WGS sequence"/>
</dbReference>
<dbReference type="AlphaFoldDB" id="A0A3M7QAM4"/>
<accession>A0A3M7QAM4</accession>
<protein>
    <submittedName>
        <fullName evidence="1">Uncharacterized protein</fullName>
    </submittedName>
</protein>
<name>A0A3M7QAM4_BRAPC</name>
<evidence type="ECO:0000313" key="2">
    <source>
        <dbReference type="Proteomes" id="UP000276133"/>
    </source>
</evidence>
<proteinExistence type="predicted"/>
<organism evidence="1 2">
    <name type="scientific">Brachionus plicatilis</name>
    <name type="common">Marine rotifer</name>
    <name type="synonym">Brachionus muelleri</name>
    <dbReference type="NCBI Taxonomy" id="10195"/>
    <lineage>
        <taxon>Eukaryota</taxon>
        <taxon>Metazoa</taxon>
        <taxon>Spiralia</taxon>
        <taxon>Gnathifera</taxon>
        <taxon>Rotifera</taxon>
        <taxon>Eurotatoria</taxon>
        <taxon>Monogononta</taxon>
        <taxon>Pseudotrocha</taxon>
        <taxon>Ploima</taxon>
        <taxon>Brachionidae</taxon>
        <taxon>Brachionus</taxon>
    </lineage>
</organism>
<gene>
    <name evidence="1" type="ORF">BpHYR1_015080</name>
</gene>
<sequence>MISRGKSLKNNVVHLMISVTLIQVMNSLETTEEALQSISVVWAKWLKNSCVDGQKIYVNVDTISCLKVTRLRLGLLKKKRPNLDFISGLLNNSGIFPNLPIILSFLTSSNSSQTIRKFFKRWNQFTNSSN</sequence>